<feature type="chain" id="PRO_5012135057" description="Transmembrane protein" evidence="3">
    <location>
        <begin position="33"/>
        <end position="436"/>
    </location>
</feature>
<feature type="region of interest" description="Disordered" evidence="1">
    <location>
        <begin position="59"/>
        <end position="79"/>
    </location>
</feature>
<proteinExistence type="predicted"/>
<dbReference type="GeneID" id="94429652"/>
<feature type="signal peptide" evidence="3">
    <location>
        <begin position="1"/>
        <end position="32"/>
    </location>
</feature>
<reference evidence="4 5" key="1">
    <citation type="journal article" date="2017" name="Int. J. Parasitol.">
        <title>The genome of the protozoan parasite Cystoisospora suis and a reverse vaccinology approach to identify vaccine candidates.</title>
        <authorList>
            <person name="Palmieri N."/>
            <person name="Shrestha A."/>
            <person name="Ruttkowski B."/>
            <person name="Beck T."/>
            <person name="Vogl C."/>
            <person name="Tomley F."/>
            <person name="Blake D.P."/>
            <person name="Joachim A."/>
        </authorList>
    </citation>
    <scope>NUCLEOTIDE SEQUENCE [LARGE SCALE GENOMIC DNA]</scope>
    <source>
        <strain evidence="4 5">Wien I</strain>
    </source>
</reference>
<feature type="region of interest" description="Disordered" evidence="1">
    <location>
        <begin position="164"/>
        <end position="206"/>
    </location>
</feature>
<evidence type="ECO:0000313" key="5">
    <source>
        <dbReference type="Proteomes" id="UP000221165"/>
    </source>
</evidence>
<keyword evidence="2" id="KW-1133">Transmembrane helix</keyword>
<evidence type="ECO:0000313" key="4">
    <source>
        <dbReference type="EMBL" id="PHJ19897.1"/>
    </source>
</evidence>
<feature type="compositionally biased region" description="Polar residues" evidence="1">
    <location>
        <begin position="110"/>
        <end position="119"/>
    </location>
</feature>
<feature type="transmembrane region" description="Helical" evidence="2">
    <location>
        <begin position="131"/>
        <end position="153"/>
    </location>
</feature>
<evidence type="ECO:0000256" key="2">
    <source>
        <dbReference type="SAM" id="Phobius"/>
    </source>
</evidence>
<accession>A0A2C6KQW8</accession>
<dbReference type="EMBL" id="MIGC01003135">
    <property type="protein sequence ID" value="PHJ19897.1"/>
    <property type="molecule type" value="Genomic_DNA"/>
</dbReference>
<dbReference type="AlphaFoldDB" id="A0A2C6KQW8"/>
<dbReference type="RefSeq" id="XP_067921589.1">
    <property type="nucleotide sequence ID" value="XM_068066441.1"/>
</dbReference>
<organism evidence="4 5">
    <name type="scientific">Cystoisospora suis</name>
    <dbReference type="NCBI Taxonomy" id="483139"/>
    <lineage>
        <taxon>Eukaryota</taxon>
        <taxon>Sar</taxon>
        <taxon>Alveolata</taxon>
        <taxon>Apicomplexa</taxon>
        <taxon>Conoidasida</taxon>
        <taxon>Coccidia</taxon>
        <taxon>Eucoccidiorida</taxon>
        <taxon>Eimeriorina</taxon>
        <taxon>Sarcocystidae</taxon>
        <taxon>Cystoisospora</taxon>
    </lineage>
</organism>
<keyword evidence="3" id="KW-0732">Signal</keyword>
<evidence type="ECO:0000256" key="1">
    <source>
        <dbReference type="SAM" id="MobiDB-lite"/>
    </source>
</evidence>
<comment type="caution">
    <text evidence="4">The sequence shown here is derived from an EMBL/GenBank/DDBJ whole genome shotgun (WGS) entry which is preliminary data.</text>
</comment>
<keyword evidence="2" id="KW-0812">Transmembrane</keyword>
<keyword evidence="2" id="KW-0472">Membrane</keyword>
<dbReference type="VEuPathDB" id="ToxoDB:CSUI_006277"/>
<keyword evidence="5" id="KW-1185">Reference proteome</keyword>
<gene>
    <name evidence="4" type="ORF">CSUI_006277</name>
</gene>
<evidence type="ECO:0008006" key="6">
    <source>
        <dbReference type="Google" id="ProtNLM"/>
    </source>
</evidence>
<name>A0A2C6KQW8_9APIC</name>
<protein>
    <recommendedName>
        <fullName evidence="6">Transmembrane protein</fullName>
    </recommendedName>
</protein>
<feature type="region of interest" description="Disordered" evidence="1">
    <location>
        <begin position="95"/>
        <end position="129"/>
    </location>
</feature>
<sequence>MMATRFFSLRLHPFLRLQACSLLLFLAGTVEISQNDAAALTSAAWRTPAAMPDRTNFAGLEVPAVGNPPAADDGGPTTADEALSLFEDARNHRSTGQRFLHNDEEEESPTESLSASRPSKQPKGATRGSKISARTLMAILGVTMALAGTIALLSRRKRWSADVGEAVKPAGEPGRERARKKASMSAEKKTQAGASVDKSGQPPPVLKDTLVPLHGPGITDKEQSVVGAGSPAVQKVEEEVRRVMEEILDVSPSLYVTLEERLEALEAGEAQEFEENFCRLISVAQRAQLMVLDDKVSKLERDVHDGIFSGHHALLVNQLESHHAFLRSAVESIDVNGRRAVVLLEDKYSQDKHKAGSLTAFVNEETKTLETLAFILERRLALLRIHTGFNGKFVEGLEEKATSGSADAKREADEAVRKMEGLVSADIPPMYAGTWT</sequence>
<dbReference type="Proteomes" id="UP000221165">
    <property type="component" value="Unassembled WGS sequence"/>
</dbReference>
<evidence type="ECO:0000256" key="3">
    <source>
        <dbReference type="SAM" id="SignalP"/>
    </source>
</evidence>